<organism evidence="5 6">
    <name type="scientific">Clonostachys byssicola</name>
    <dbReference type="NCBI Taxonomy" id="160290"/>
    <lineage>
        <taxon>Eukaryota</taxon>
        <taxon>Fungi</taxon>
        <taxon>Dikarya</taxon>
        <taxon>Ascomycota</taxon>
        <taxon>Pezizomycotina</taxon>
        <taxon>Sordariomycetes</taxon>
        <taxon>Hypocreomycetidae</taxon>
        <taxon>Hypocreales</taxon>
        <taxon>Bionectriaceae</taxon>
        <taxon>Clonostachys</taxon>
    </lineage>
</organism>
<feature type="domain" description="Nephrocystin 3-like N-terminal" evidence="4">
    <location>
        <begin position="292"/>
        <end position="467"/>
    </location>
</feature>
<dbReference type="SUPFAM" id="SSF52540">
    <property type="entry name" value="P-loop containing nucleoside triphosphate hydrolases"/>
    <property type="match status" value="1"/>
</dbReference>
<feature type="non-terminal residue" evidence="5">
    <location>
        <position position="2175"/>
    </location>
</feature>
<evidence type="ECO:0008006" key="7">
    <source>
        <dbReference type="Google" id="ProtNLM"/>
    </source>
</evidence>
<evidence type="ECO:0000259" key="4">
    <source>
        <dbReference type="Pfam" id="PF24883"/>
    </source>
</evidence>
<evidence type="ECO:0000259" key="3">
    <source>
        <dbReference type="Pfam" id="PF24809"/>
    </source>
</evidence>
<dbReference type="PANTHER" id="PTHR10039">
    <property type="entry name" value="AMELOGENIN"/>
    <property type="match status" value="1"/>
</dbReference>
<accession>A0A9N9UDY8</accession>
<reference evidence="6" key="1">
    <citation type="submission" date="2019-06" db="EMBL/GenBank/DDBJ databases">
        <authorList>
            <person name="Broberg M."/>
        </authorList>
    </citation>
    <scope>NUCLEOTIDE SEQUENCE [LARGE SCALE GENOMIC DNA]</scope>
</reference>
<evidence type="ECO:0000313" key="5">
    <source>
        <dbReference type="EMBL" id="CAG9984003.1"/>
    </source>
</evidence>
<name>A0A9N9UDY8_9HYPO</name>
<dbReference type="Pfam" id="PF23397">
    <property type="entry name" value="DUF7104"/>
    <property type="match status" value="27"/>
</dbReference>
<dbReference type="Pfam" id="PF24883">
    <property type="entry name" value="NPHP3_N"/>
    <property type="match status" value="1"/>
</dbReference>
<feature type="transmembrane region" description="Helical" evidence="2">
    <location>
        <begin position="2149"/>
        <end position="2171"/>
    </location>
</feature>
<dbReference type="Proteomes" id="UP000754883">
    <property type="component" value="Unassembled WGS sequence"/>
</dbReference>
<dbReference type="OrthoDB" id="7464126at2759"/>
<gene>
    <name evidence="5" type="ORF">CBYS24578_00008508</name>
</gene>
<dbReference type="EMBL" id="CABFNO020001379">
    <property type="protein sequence ID" value="CAG9984003.1"/>
    <property type="molecule type" value="Genomic_DNA"/>
</dbReference>
<keyword evidence="2" id="KW-0472">Membrane</keyword>
<keyword evidence="1" id="KW-0677">Repeat</keyword>
<dbReference type="InterPro" id="IPR027417">
    <property type="entry name" value="P-loop_NTPase"/>
</dbReference>
<dbReference type="InterPro" id="IPR056125">
    <property type="entry name" value="DUF7708"/>
</dbReference>
<evidence type="ECO:0000313" key="6">
    <source>
        <dbReference type="Proteomes" id="UP000754883"/>
    </source>
</evidence>
<keyword evidence="6" id="KW-1185">Reference proteome</keyword>
<dbReference type="Gene3D" id="3.40.50.300">
    <property type="entry name" value="P-loop containing nucleotide triphosphate hydrolases"/>
    <property type="match status" value="1"/>
</dbReference>
<proteinExistence type="predicted"/>
<dbReference type="InterPro" id="IPR056884">
    <property type="entry name" value="NPHP3-like_N"/>
</dbReference>
<feature type="domain" description="DUF7708" evidence="3">
    <location>
        <begin position="65"/>
        <end position="207"/>
    </location>
</feature>
<protein>
    <recommendedName>
        <fullName evidence="7">NACHT domain-containing protein</fullName>
    </recommendedName>
</protein>
<dbReference type="Gene3D" id="1.20.5.340">
    <property type="match status" value="7"/>
</dbReference>
<keyword evidence="2" id="KW-0812">Transmembrane</keyword>
<sequence length="2175" mass="242349">NDLWAAALQTIGDEVRTQIDVTQGNRLKTVDELLGATQRARERLANKSLSFKRKNGEIVFVRDLLARAAKWVNHFKDVGDIIVQYDPNHLALPWAGVRFLLNVAIGDLNTYASVLEGITKVTELLCRNALLERLLEVPKSKTAEELSRALVKLYASILTYFAKACSYYQQSRFKSFIKNGLFASHDLESALENIDEAQRDVDRSATIFGLQEHLESHAELKRMIREFDVPINRWDKALHSMTDHLNGKFLLTWPDLAIANLSGERRVKILCWISDEPFEKFHIQANKEVLEGTGNWLLREPAFARWKRESASSILWLHGIPGSGKSKLTSIVIKDALAAFQGGHAPAPAYFYCSRNPAEPGRSDASKIMASIARQLSAPSPSGPLLKPAIEKYAEKEAHGFASGPLCLDESKKLILDLLEQYNGAPATVVIDALDECSSESRGDLLCVLEDLLAASPCLMKIFVSSREDQDIVYKLAKYPNLHLSSDCNSIDIDFFIRAETQRLVDENSLRLGDREDELRKRIIYELTTKAQGMFRWASLQLRALCQQTTCEAIEERLGRLPATLAELHKEILTRIENFEADADRQFARNALSWLLCAREQLTSDVFLAAVSAKEHGSSSTISKDQLLQLCCNLVIYDTSADSFRFSHLSVREFLEQQGTYDSASVNAVVARVCISSLDSTALDAPIHARLLDYSTVFWAEHASTAASHQTEMSKILRHFLFGANFNSWHTAVKELLDARIVDRDGRITPRLGATISHWPQVLHVVCTYGIPGVVSREEWMELAKKQPRNTEGETHLEVAARWGSCSILQWQLDNEIPFEVTEKMIEKAVENSENGKDILALLLNHGGDVIEITDEIVERAVRNERSGKAIMELLLDKRENEVQVSSRALAEIAKNSESGKQILSMFFKRGMFKRPITEEMVSTVVKHFDEVVLRQLIGAQTVGIKFPDKLVETAAENSRSGGRIMMLLLEMRSIGDSISKRGVEFIARKFDHTVFRLLYEKRGSEIPIKEGIIIAAAENKDNGDEILQLLLRERGNEIQITERIAIVIARNSSPAIFRYLLDSPLHTIGITQEVVEAAAENKRSGDKILELLFYERGDEIKITEGMAIAIARNSSPAIFRHLLDNPVHTIRITHEVVKAAAQNRGYGKEVLELLLNKMRHKIKITDEVLAAAAANYGSGRDILTLLLTLRGEEIIITEKVIMKAILNVGRSEEILQLLLDKGGNEAVITSRHIEVAALLGAKTNILYGTETLKLLLDKQQNEFTIAEKVIEKVLIRLSRGYGSREAVLELLLTKSGCDFPLTEGVVESIARHCRCSTFQLLLNKLDNEIPDIQNAIEAAAENENSGQQIVQLLLDKRGHEIIVTEKMIKAAARNSTYGKEILELLFEKRGDEMQITDEVLVAAARNSYTGREVMKLLLRRSRDNMSITDQVVTKAAANEGCGDRILELLLDREGAKLLVTEKAIAKAIRNLLRGKSILVLLLGTLGDEISITEEFIEHQASTFRGGEKILEIILSKPGRRIRMTASVVESLGFSMFPREFRQFFIARRDEFKVTNELIAGALRVWGGKKVIPLLLSKQEHEIKITETMMVQAAEQYDDGGKELLMFLFQKHGKDAEITNKIVTAAAGNSGSGKEILELLLDQRGEEFMITEEAILTAARNPRGKEILVMLLSRKGEWVRITDVVVAAAAGNSESGKEILELLLKHRGDEITITEEVVIAAAGNSASGEEILKLLLEHRGDEFMITQEVVIAAAGNSASGEEILKLLLKKQGGRGHITDNMVTAAAGNSHSGKEILEILLGHQGDEIMITQDAVVAAAGNPGGPKILKLFVERSGVDLTITENVLTAAAGNHLSGKKVLELFFSRDQREIQITVDVAKAIAENIGSGKEILEWLLDKQDNEAIIKNEVVEAAIAGYDGEKILDMLLKYGRRWETQVSERILKTTAQRFGPKIIRELLNMRAGIPITAEVVEAAIGNQQHSKEALTVLLNNQQTELQMTSEVMAAAAGHWKHGDEHVKRLFESGYGMGFPITDEILEAAVRNEDRGMKVMELLLDRRENEIRVTAAVVKAAARNRQSGAAIIKLLFDKLGGNFPITIAILNAASPGTGPCIREVDYAVLRLLHERLWSDTSVMVQVLKEAFGNRSITDKVLVLLYLWVMVFASLYGHLYRFWRKMI</sequence>
<evidence type="ECO:0000256" key="1">
    <source>
        <dbReference type="ARBA" id="ARBA00022737"/>
    </source>
</evidence>
<evidence type="ECO:0000256" key="2">
    <source>
        <dbReference type="SAM" id="Phobius"/>
    </source>
</evidence>
<keyword evidence="2" id="KW-1133">Transmembrane helix</keyword>
<comment type="caution">
    <text evidence="5">The sequence shown here is derived from an EMBL/GenBank/DDBJ whole genome shotgun (WGS) entry which is preliminary data.</text>
</comment>
<feature type="non-terminal residue" evidence="5">
    <location>
        <position position="1"/>
    </location>
</feature>
<dbReference type="InterPro" id="IPR055530">
    <property type="entry name" value="DUF7104"/>
</dbReference>
<reference evidence="5 6" key="2">
    <citation type="submission" date="2021-10" db="EMBL/GenBank/DDBJ databases">
        <authorList>
            <person name="Piombo E."/>
        </authorList>
    </citation>
    <scope>NUCLEOTIDE SEQUENCE [LARGE SCALE GENOMIC DNA]</scope>
</reference>
<dbReference type="Pfam" id="PF24809">
    <property type="entry name" value="DUF7708"/>
    <property type="match status" value="1"/>
</dbReference>
<dbReference type="PANTHER" id="PTHR10039:SF16">
    <property type="entry name" value="GPI INOSITOL-DEACYLASE"/>
    <property type="match status" value="1"/>
</dbReference>